<gene>
    <name evidence="4" type="ORF">MN116_008282</name>
</gene>
<organism evidence="4 5">
    <name type="scientific">Schistosoma mekongi</name>
    <name type="common">Parasitic worm</name>
    <dbReference type="NCBI Taxonomy" id="38744"/>
    <lineage>
        <taxon>Eukaryota</taxon>
        <taxon>Metazoa</taxon>
        <taxon>Spiralia</taxon>
        <taxon>Lophotrochozoa</taxon>
        <taxon>Platyhelminthes</taxon>
        <taxon>Trematoda</taxon>
        <taxon>Digenea</taxon>
        <taxon>Strigeidida</taxon>
        <taxon>Schistosomatoidea</taxon>
        <taxon>Schistosomatidae</taxon>
        <taxon>Schistosoma</taxon>
    </lineage>
</organism>
<comment type="caution">
    <text evidence="4">The sequence shown here is derived from an EMBL/GenBank/DDBJ whole genome shotgun (WGS) entry which is preliminary data.</text>
</comment>
<keyword evidence="5" id="KW-1185">Reference proteome</keyword>
<name>A0AAE2D1W9_SCHME</name>
<feature type="chain" id="PRO_5041912213" description="CUB domain-containing protein" evidence="3">
    <location>
        <begin position="24"/>
        <end position="1693"/>
    </location>
</feature>
<dbReference type="PANTHER" id="PTHR14596:SF72">
    <property type="entry name" value="ZINC FINGER PROTEIN MSN2-RELATED"/>
    <property type="match status" value="1"/>
</dbReference>
<dbReference type="CDD" id="cd22823">
    <property type="entry name" value="Gal_Rha_Lectin"/>
    <property type="match status" value="1"/>
</dbReference>
<dbReference type="EMBL" id="JALJAT010000007">
    <property type="protein sequence ID" value="KAK4468114.1"/>
    <property type="molecule type" value="Genomic_DNA"/>
</dbReference>
<dbReference type="GO" id="GO:0000987">
    <property type="term" value="F:cis-regulatory region sequence-specific DNA binding"/>
    <property type="evidence" value="ECO:0007669"/>
    <property type="project" value="TreeGrafter"/>
</dbReference>
<keyword evidence="2" id="KW-0812">Transmembrane</keyword>
<keyword evidence="2" id="KW-1133">Transmembrane helix</keyword>
<dbReference type="GO" id="GO:0042594">
    <property type="term" value="P:response to starvation"/>
    <property type="evidence" value="ECO:0007669"/>
    <property type="project" value="TreeGrafter"/>
</dbReference>
<evidence type="ECO:0000313" key="4">
    <source>
        <dbReference type="EMBL" id="KAK4468114.1"/>
    </source>
</evidence>
<evidence type="ECO:0000256" key="3">
    <source>
        <dbReference type="SAM" id="SignalP"/>
    </source>
</evidence>
<dbReference type="GO" id="GO:0000981">
    <property type="term" value="F:DNA-binding transcription factor activity, RNA polymerase II-specific"/>
    <property type="evidence" value="ECO:0007669"/>
    <property type="project" value="TreeGrafter"/>
</dbReference>
<sequence>MLVGISVIYQIWIFVCIVHEASADWELSCYNESLNIHCGSEKTIIIHEAHFGYFRKILLISNSTNRCRPHNSRDCWVDVTANISRRCSGHSICKNSIHYSSDLSAELLAMECPFLVDNSAEPTLFVEYDCISTTLVTRLSNENHVDPEQIGGYLISLDYNEIMQSGSEWRSYLAEAMCNPKSNHLPHQFYLPAPKISPTRYSMYEDNSDNHRDTNHGLMNKGNLATFILRIKDIGLTKTNSNRNGISSGSSSSSASSVEGMAGSNDLILATGAACPSDPGIACSHDYLSVDARVSSVYDTTINNVPIIRLCLVNSSTVKAATVTSTTLTNISSSSSIITSETFLLSSMNTMDYNQLYPPDESHLVGQVYGPFSNVYGLQFTSNLNLLDPYIIHGKGIVLEYIALLCVPINPPSGNGVVDYRFRTSEQTSHTFAYAEVFCPSDRWLEPMDPGLDEVYTKSSSTTANQSLNNNSNPWWLQRRRHVTLVCDHHERKWIPNHLPEACLTSDELATLVAQITKNPQEMEKNTKLFLDNHSQSDISSINESLMLKNIYPLELNTTYTSLYLKAANDVDQVTHISSVVLGIILGLLIFLLAVLLVVCSLRHKLFEHYHKTIDLAAISSSSRLGSSSLATFNRSKDTLLFPTCKKSIMSYNGNHTDLFKSYPHLTSHNTINESFPDFPITAAVQHQQRPFLLHASTISGVNKKPSNVEFITDDYLPPWRNSLKTNHQKSNAISALTLLPNTPGSDRRHIMNSLPWLRTNSTSHISSTTNAANNHSNMIPNNNDIDNNNNNSHSGFGTSSETVLFSSLNPPNGIPRSWWLPWRRSMRKKRRLYTQLQRRQEIQTLSQRGLLESGSSILGKSAPQLPNNRCYMMTSNNASNNSDVINDLPRLGGTMSTLLQPSLPKIPTSPSSSSISNKKESQHPHHYHHSYSNHIQMRSRRSNEHERIAPQNTKTSFTATPTTSNGSNSVKVSGLYANHYSTNSPASLISTTCPMNVSNDNNRLNMSCIYPKTNSNIQSISSWINLTDNDLPWKFTPPSRSSFSNGIRRLSSFFRSFNHSNDSFTPPRNHNYTSSYKKPSYRSSSFNTARSELMPSMPILPTFNYLTTSNKNITNNNDNSNVNSNGNIVPSSNPYPIDSFRLNGRHITHPLMQPTMQSMSESSDLHRKHKYNDNLWSTQTVKPLSLFHQDVSVQQQQHNMYSSGDDHTTLGGDMLSRNTTKTSLQGSSRIDSLLSTELIDLCGSGINVNNTSINAINVKDDQIGSRLNSASVTINQTVVPNSIYNCSIMNKLDYIEKDELTTNNYNHHFPYITDPYLEPVSLKRRRQRNYINRDLDAEENKIDDLIKLNKHEQQHPTVHSGTSSAISSLVFADDSDLSKASEHSSGNKESDQYSSLRLMTTQMVSNENHVNNCITNVTTAITVTTNIATTTTKTTTTDTIHSFIVPPMKHPSTIIDYVTYDETRSYEKKNPFIPNKLIAQSIQPCSIDHNSNLLNKNSTHLTEGAISSDHEVQRRINTIKSDCDSRPLSEEMISNHYYDLNRNTNYQEISIESYQGDNGSTNRQILCKSHPPLPPLWCHNSNNSNNMQHFDKNSNNMINRNFGSVDSLYETVDIPRTNLTTPMTIQQFIPSKHFIFPRNIVSNNNRESRRSMALPPTPTLPPTSSLSTVKAPIRLIGEMDDWNLPSCSDDSE</sequence>
<reference evidence="4" key="2">
    <citation type="journal article" date="2023" name="Infect Dis Poverty">
        <title>Chromosome-scale genome of the human blood fluke Schistosoma mekongi and its implications for public health.</title>
        <authorList>
            <person name="Zhou M."/>
            <person name="Xu L."/>
            <person name="Xu D."/>
            <person name="Chen W."/>
            <person name="Khan J."/>
            <person name="Hu Y."/>
            <person name="Huang H."/>
            <person name="Wei H."/>
            <person name="Zhang Y."/>
            <person name="Chusongsang P."/>
            <person name="Tanasarnprasert K."/>
            <person name="Hu X."/>
            <person name="Limpanont Y."/>
            <person name="Lv Z."/>
        </authorList>
    </citation>
    <scope>NUCLEOTIDE SEQUENCE</scope>
    <source>
        <strain evidence="4">LV_2022a</strain>
    </source>
</reference>
<evidence type="ECO:0008006" key="6">
    <source>
        <dbReference type="Google" id="ProtNLM"/>
    </source>
</evidence>
<feature type="compositionally biased region" description="Low complexity" evidence="1">
    <location>
        <begin position="902"/>
        <end position="917"/>
    </location>
</feature>
<proteinExistence type="predicted"/>
<dbReference type="PANTHER" id="PTHR14596">
    <property type="entry name" value="ZINC FINGER PROTEIN"/>
    <property type="match status" value="1"/>
</dbReference>
<feature type="transmembrane region" description="Helical" evidence="2">
    <location>
        <begin position="580"/>
        <end position="602"/>
    </location>
</feature>
<feature type="signal peptide" evidence="3">
    <location>
        <begin position="1"/>
        <end position="23"/>
    </location>
</feature>
<dbReference type="GO" id="GO:0005634">
    <property type="term" value="C:nucleus"/>
    <property type="evidence" value="ECO:0007669"/>
    <property type="project" value="TreeGrafter"/>
</dbReference>
<feature type="compositionally biased region" description="Low complexity" evidence="1">
    <location>
        <begin position="954"/>
        <end position="964"/>
    </location>
</feature>
<dbReference type="Proteomes" id="UP001292079">
    <property type="component" value="Unassembled WGS sequence"/>
</dbReference>
<evidence type="ECO:0000256" key="2">
    <source>
        <dbReference type="SAM" id="Phobius"/>
    </source>
</evidence>
<keyword evidence="3" id="KW-0732">Signal</keyword>
<feature type="region of interest" description="Disordered" evidence="1">
    <location>
        <begin position="1647"/>
        <end position="1667"/>
    </location>
</feature>
<protein>
    <recommendedName>
        <fullName evidence="6">CUB domain-containing protein</fullName>
    </recommendedName>
</protein>
<reference evidence="4" key="1">
    <citation type="submission" date="2022-04" db="EMBL/GenBank/DDBJ databases">
        <authorList>
            <person name="Xu L."/>
            <person name="Lv Z."/>
        </authorList>
    </citation>
    <scope>NUCLEOTIDE SEQUENCE</scope>
    <source>
        <strain evidence="4">LV_2022a</strain>
    </source>
</reference>
<evidence type="ECO:0000256" key="1">
    <source>
        <dbReference type="SAM" id="MobiDB-lite"/>
    </source>
</evidence>
<dbReference type="InterPro" id="IPR043159">
    <property type="entry name" value="Lectin_gal-bd_sf"/>
</dbReference>
<feature type="region of interest" description="Disordered" evidence="1">
    <location>
        <begin position="893"/>
        <end position="969"/>
    </location>
</feature>
<keyword evidence="2" id="KW-0472">Membrane</keyword>
<dbReference type="Gene3D" id="2.60.120.740">
    <property type="match status" value="1"/>
</dbReference>
<evidence type="ECO:0000313" key="5">
    <source>
        <dbReference type="Proteomes" id="UP001292079"/>
    </source>
</evidence>
<accession>A0AAE2D1W9</accession>